<protein>
    <submittedName>
        <fullName evidence="12">Phospholipid carrier-dependent glycosyltransferase</fullName>
    </submittedName>
</protein>
<dbReference type="PANTHER" id="PTHR33908">
    <property type="entry name" value="MANNOSYLTRANSFERASE YKCB-RELATED"/>
    <property type="match status" value="1"/>
</dbReference>
<keyword evidence="4 12" id="KW-0808">Transferase</keyword>
<dbReference type="RefSeq" id="WP_121804258.1">
    <property type="nucleotide sequence ID" value="NZ_RDBE01000001.1"/>
</dbReference>
<keyword evidence="3" id="KW-0328">Glycosyltransferase</keyword>
<sequence>MAHAPVLDRSTTRPSPPPRRDPAWVRPALLALLVATGGLYLWQLSSSGYANSYYAAAIQAGSQSWKAWFFGALDAASSITVDKPPASLWLPGLLARVVGFNSWTLLIPQALEGVAAVGLLFAAVRRVAGPVAGLAAGALLALTPAAVLIFRFDNPDALLLLLVVAATYCVTRALEDGRTKWLALAGVALGFGFLTKSGQALLVLPALSLAYLALGPNGVWKRVRQLLLAGVTLVVSAGWWILAVLLWPAADRPYIGGSTDNNPLELAFGYNGLGRLFGGSGNMSGGGGGQNSSFGGSTGLQRMFSGEFGLEISWLLPAALVAIAALFWVTRSAPRTDRLRAAALVWGGSLLATGLTFSFMQGTIHPYYSVALAPAIAALVAIAGRELWVRNSAACHALLIAMVVATSAWGVHLLTTGGTPTVYVVVAIALGVAATLGLMTRWLAGGSVRRGLPALALVGVLAVAAPIADWGLRTANTPHTGSIPTAVSDSSSSSSSNAMGGGMGGGGTKPSGTKPSGTKASGTRPSGNPPSRSGSSSSGSSSSSSSSGSSSRPSGGGGGGTTSVSSRLAKALESTTTTWSAATVGAQNAASYELATGTSVIGIGGFSGSDDAPTLAQFKAWVKEGKITYFIASSGQGGGGGSSSVGTQITNWVKSNFTATTIGGTTVYDLTT</sequence>
<dbReference type="Pfam" id="PF24878">
    <property type="entry name" value="YkcB_C"/>
    <property type="match status" value="1"/>
</dbReference>
<keyword evidence="13" id="KW-1185">Reference proteome</keyword>
<proteinExistence type="predicted"/>
<dbReference type="PANTHER" id="PTHR33908:SF3">
    <property type="entry name" value="UNDECAPRENYL PHOSPHATE-ALPHA-4-AMINO-4-DEOXY-L-ARABINOSE ARABINOSYL TRANSFERASE"/>
    <property type="match status" value="1"/>
</dbReference>
<feature type="transmembrane region" description="Helical" evidence="9">
    <location>
        <begin position="341"/>
        <end position="360"/>
    </location>
</feature>
<dbReference type="EMBL" id="RDBE01000001">
    <property type="protein sequence ID" value="RLV50576.1"/>
    <property type="molecule type" value="Genomic_DNA"/>
</dbReference>
<dbReference type="GO" id="GO:0010041">
    <property type="term" value="P:response to iron(III) ion"/>
    <property type="evidence" value="ECO:0007669"/>
    <property type="project" value="TreeGrafter"/>
</dbReference>
<evidence type="ECO:0000256" key="9">
    <source>
        <dbReference type="SAM" id="Phobius"/>
    </source>
</evidence>
<evidence type="ECO:0000256" key="8">
    <source>
        <dbReference type="SAM" id="MobiDB-lite"/>
    </source>
</evidence>
<feature type="transmembrane region" description="Helical" evidence="9">
    <location>
        <begin position="396"/>
        <end position="415"/>
    </location>
</feature>
<dbReference type="GO" id="GO:0009103">
    <property type="term" value="P:lipopolysaccharide biosynthetic process"/>
    <property type="evidence" value="ECO:0007669"/>
    <property type="project" value="UniProtKB-ARBA"/>
</dbReference>
<feature type="domain" description="Putative mannosyltransferase YkcA/B-like C-terminal" evidence="11">
    <location>
        <begin position="574"/>
        <end position="656"/>
    </location>
</feature>
<dbReference type="AlphaFoldDB" id="A0A3L8P5B1"/>
<evidence type="ECO:0000256" key="3">
    <source>
        <dbReference type="ARBA" id="ARBA00022676"/>
    </source>
</evidence>
<feature type="domain" description="Glycosyltransferase RgtA/B/C/D-like" evidence="10">
    <location>
        <begin position="82"/>
        <end position="237"/>
    </location>
</feature>
<feature type="transmembrane region" description="Helical" evidence="9">
    <location>
        <begin position="23"/>
        <end position="42"/>
    </location>
</feature>
<dbReference type="GO" id="GO:0016763">
    <property type="term" value="F:pentosyltransferase activity"/>
    <property type="evidence" value="ECO:0007669"/>
    <property type="project" value="TreeGrafter"/>
</dbReference>
<feature type="compositionally biased region" description="Polar residues" evidence="8">
    <location>
        <begin position="475"/>
        <end position="489"/>
    </location>
</feature>
<dbReference type="Proteomes" id="UP000281708">
    <property type="component" value="Unassembled WGS sequence"/>
</dbReference>
<keyword evidence="5 9" id="KW-0812">Transmembrane</keyword>
<comment type="subcellular location">
    <subcellularLocation>
        <location evidence="1">Cell membrane</location>
        <topology evidence="1">Multi-pass membrane protein</topology>
    </subcellularLocation>
</comment>
<feature type="transmembrane region" description="Helical" evidence="9">
    <location>
        <begin position="452"/>
        <end position="472"/>
    </location>
</feature>
<name>A0A3L8P5B1_9ACTN</name>
<gene>
    <name evidence="12" type="ORF">D9V37_00950</name>
</gene>
<evidence type="ECO:0000259" key="10">
    <source>
        <dbReference type="Pfam" id="PF13231"/>
    </source>
</evidence>
<feature type="transmembrane region" description="Helical" evidence="9">
    <location>
        <begin position="130"/>
        <end position="150"/>
    </location>
</feature>
<keyword evidence="7 9" id="KW-0472">Membrane</keyword>
<dbReference type="OrthoDB" id="5241882at2"/>
<feature type="transmembrane region" description="Helical" evidence="9">
    <location>
        <begin position="366"/>
        <end position="384"/>
    </location>
</feature>
<feature type="transmembrane region" description="Helical" evidence="9">
    <location>
        <begin position="103"/>
        <end position="124"/>
    </location>
</feature>
<dbReference type="GO" id="GO:0005886">
    <property type="term" value="C:plasma membrane"/>
    <property type="evidence" value="ECO:0007669"/>
    <property type="project" value="UniProtKB-SubCell"/>
</dbReference>
<feature type="transmembrane region" description="Helical" evidence="9">
    <location>
        <begin position="157"/>
        <end position="175"/>
    </location>
</feature>
<evidence type="ECO:0000256" key="1">
    <source>
        <dbReference type="ARBA" id="ARBA00004651"/>
    </source>
</evidence>
<keyword evidence="2" id="KW-1003">Cell membrane</keyword>
<feature type="transmembrane region" description="Helical" evidence="9">
    <location>
        <begin position="421"/>
        <end position="440"/>
    </location>
</feature>
<dbReference type="InterPro" id="IPR056785">
    <property type="entry name" value="YkcA/B-like_C"/>
</dbReference>
<evidence type="ECO:0000256" key="5">
    <source>
        <dbReference type="ARBA" id="ARBA00022692"/>
    </source>
</evidence>
<feature type="transmembrane region" description="Helical" evidence="9">
    <location>
        <begin position="312"/>
        <end position="329"/>
    </location>
</feature>
<feature type="transmembrane region" description="Helical" evidence="9">
    <location>
        <begin position="181"/>
        <end position="214"/>
    </location>
</feature>
<evidence type="ECO:0000259" key="11">
    <source>
        <dbReference type="Pfam" id="PF24878"/>
    </source>
</evidence>
<feature type="compositionally biased region" description="Gly residues" evidence="8">
    <location>
        <begin position="499"/>
        <end position="509"/>
    </location>
</feature>
<evidence type="ECO:0000256" key="6">
    <source>
        <dbReference type="ARBA" id="ARBA00022989"/>
    </source>
</evidence>
<dbReference type="InterPro" id="IPR050297">
    <property type="entry name" value="LipidA_mod_glycosyltrf_83"/>
</dbReference>
<organism evidence="12 13">
    <name type="scientific">Nocardioides mangrovicus</name>
    <dbReference type="NCBI Taxonomy" id="2478913"/>
    <lineage>
        <taxon>Bacteria</taxon>
        <taxon>Bacillati</taxon>
        <taxon>Actinomycetota</taxon>
        <taxon>Actinomycetes</taxon>
        <taxon>Propionibacteriales</taxon>
        <taxon>Nocardioidaceae</taxon>
        <taxon>Nocardioides</taxon>
    </lineage>
</organism>
<feature type="region of interest" description="Disordered" evidence="8">
    <location>
        <begin position="1"/>
        <end position="21"/>
    </location>
</feature>
<keyword evidence="6 9" id="KW-1133">Transmembrane helix</keyword>
<accession>A0A3L8P5B1</accession>
<feature type="compositionally biased region" description="Low complexity" evidence="8">
    <location>
        <begin position="510"/>
        <end position="553"/>
    </location>
</feature>
<comment type="caution">
    <text evidence="12">The sequence shown here is derived from an EMBL/GenBank/DDBJ whole genome shotgun (WGS) entry which is preliminary data.</text>
</comment>
<dbReference type="Pfam" id="PF13231">
    <property type="entry name" value="PMT_2"/>
    <property type="match status" value="1"/>
</dbReference>
<reference evidence="12 13" key="1">
    <citation type="submission" date="2018-10" db="EMBL/GenBank/DDBJ databases">
        <title>Marmoricola sp. 4Q3S-7 whole genome shotgun sequence.</title>
        <authorList>
            <person name="Li F."/>
        </authorList>
    </citation>
    <scope>NUCLEOTIDE SEQUENCE [LARGE SCALE GENOMIC DNA]</scope>
    <source>
        <strain evidence="12 13">4Q3S-7</strain>
    </source>
</reference>
<feature type="region of interest" description="Disordered" evidence="8">
    <location>
        <begin position="475"/>
        <end position="569"/>
    </location>
</feature>
<feature type="transmembrane region" description="Helical" evidence="9">
    <location>
        <begin position="226"/>
        <end position="250"/>
    </location>
</feature>
<dbReference type="InterPro" id="IPR038731">
    <property type="entry name" value="RgtA/B/C-like"/>
</dbReference>
<evidence type="ECO:0000256" key="2">
    <source>
        <dbReference type="ARBA" id="ARBA00022475"/>
    </source>
</evidence>
<evidence type="ECO:0000313" key="13">
    <source>
        <dbReference type="Proteomes" id="UP000281708"/>
    </source>
</evidence>
<evidence type="ECO:0000256" key="4">
    <source>
        <dbReference type="ARBA" id="ARBA00022679"/>
    </source>
</evidence>
<evidence type="ECO:0000256" key="7">
    <source>
        <dbReference type="ARBA" id="ARBA00023136"/>
    </source>
</evidence>
<evidence type="ECO:0000313" key="12">
    <source>
        <dbReference type="EMBL" id="RLV50576.1"/>
    </source>
</evidence>